<evidence type="ECO:0000256" key="1">
    <source>
        <dbReference type="ARBA" id="ARBA00022723"/>
    </source>
</evidence>
<keyword evidence="2 4" id="KW-0863">Zinc-finger</keyword>
<accession>A0A8J2SEQ5</accession>
<dbReference type="Gene3D" id="6.10.140.2220">
    <property type="match status" value="1"/>
</dbReference>
<dbReference type="SUPFAM" id="SSF144232">
    <property type="entry name" value="HIT/MYND zinc finger-like"/>
    <property type="match status" value="1"/>
</dbReference>
<dbReference type="EMBL" id="CAKKNE010000002">
    <property type="protein sequence ID" value="CAH0367377.1"/>
    <property type="molecule type" value="Genomic_DNA"/>
</dbReference>
<feature type="region of interest" description="Disordered" evidence="5">
    <location>
        <begin position="1687"/>
        <end position="1713"/>
    </location>
</feature>
<dbReference type="PROSITE" id="PS50865">
    <property type="entry name" value="ZF_MYND_2"/>
    <property type="match status" value="1"/>
</dbReference>
<dbReference type="Proteomes" id="UP000789595">
    <property type="component" value="Unassembled WGS sequence"/>
</dbReference>
<dbReference type="GO" id="GO:0008270">
    <property type="term" value="F:zinc ion binding"/>
    <property type="evidence" value="ECO:0007669"/>
    <property type="project" value="UniProtKB-KW"/>
</dbReference>
<gene>
    <name evidence="7" type="ORF">PECAL_2P03930</name>
</gene>
<dbReference type="Gene3D" id="2.20.70.10">
    <property type="match status" value="1"/>
</dbReference>
<dbReference type="Pfam" id="PF01753">
    <property type="entry name" value="zf-MYND"/>
    <property type="match status" value="1"/>
</dbReference>
<feature type="compositionally biased region" description="Basic and acidic residues" evidence="5">
    <location>
        <begin position="17"/>
        <end position="35"/>
    </location>
</feature>
<feature type="region of interest" description="Disordered" evidence="5">
    <location>
        <begin position="1477"/>
        <end position="1629"/>
    </location>
</feature>
<feature type="compositionally biased region" description="Basic and acidic residues" evidence="5">
    <location>
        <begin position="1612"/>
        <end position="1628"/>
    </location>
</feature>
<feature type="domain" description="MYND-type" evidence="6">
    <location>
        <begin position="812"/>
        <end position="847"/>
    </location>
</feature>
<feature type="compositionally biased region" description="Low complexity" evidence="5">
    <location>
        <begin position="1687"/>
        <end position="1708"/>
    </location>
</feature>
<feature type="region of interest" description="Disordered" evidence="5">
    <location>
        <begin position="916"/>
        <end position="993"/>
    </location>
</feature>
<dbReference type="PROSITE" id="PS01360">
    <property type="entry name" value="ZF_MYND_1"/>
    <property type="match status" value="1"/>
</dbReference>
<evidence type="ECO:0000313" key="7">
    <source>
        <dbReference type="EMBL" id="CAH0367377.1"/>
    </source>
</evidence>
<feature type="compositionally biased region" description="Basic and acidic residues" evidence="5">
    <location>
        <begin position="1"/>
        <end position="10"/>
    </location>
</feature>
<protein>
    <recommendedName>
        <fullName evidence="6">MYND-type domain-containing protein</fullName>
    </recommendedName>
</protein>
<feature type="compositionally biased region" description="Basic and acidic residues" evidence="5">
    <location>
        <begin position="1303"/>
        <end position="1321"/>
    </location>
</feature>
<feature type="region of interest" description="Disordered" evidence="5">
    <location>
        <begin position="761"/>
        <end position="780"/>
    </location>
</feature>
<keyword evidence="8" id="KW-1185">Reference proteome</keyword>
<comment type="caution">
    <text evidence="7">The sequence shown here is derived from an EMBL/GenBank/DDBJ whole genome shotgun (WGS) entry which is preliminary data.</text>
</comment>
<feature type="compositionally biased region" description="Low complexity" evidence="5">
    <location>
        <begin position="1050"/>
        <end position="1060"/>
    </location>
</feature>
<feature type="compositionally biased region" description="Acidic residues" evidence="5">
    <location>
        <begin position="1275"/>
        <end position="1285"/>
    </location>
</feature>
<feature type="compositionally biased region" description="Low complexity" evidence="5">
    <location>
        <begin position="1595"/>
        <end position="1611"/>
    </location>
</feature>
<feature type="region of interest" description="Disordered" evidence="5">
    <location>
        <begin position="1069"/>
        <end position="1089"/>
    </location>
</feature>
<evidence type="ECO:0000256" key="5">
    <source>
        <dbReference type="SAM" id="MobiDB-lite"/>
    </source>
</evidence>
<feature type="compositionally biased region" description="Basic and acidic residues" evidence="5">
    <location>
        <begin position="944"/>
        <end position="963"/>
    </location>
</feature>
<feature type="compositionally biased region" description="Low complexity" evidence="5">
    <location>
        <begin position="964"/>
        <end position="979"/>
    </location>
</feature>
<keyword evidence="1" id="KW-0479">Metal-binding</keyword>
<reference evidence="7" key="1">
    <citation type="submission" date="2021-11" db="EMBL/GenBank/DDBJ databases">
        <authorList>
            <consortium name="Genoscope - CEA"/>
            <person name="William W."/>
        </authorList>
    </citation>
    <scope>NUCLEOTIDE SEQUENCE</scope>
</reference>
<evidence type="ECO:0000256" key="3">
    <source>
        <dbReference type="ARBA" id="ARBA00022833"/>
    </source>
</evidence>
<feature type="region of interest" description="Disordered" evidence="5">
    <location>
        <begin position="1271"/>
        <end position="1356"/>
    </location>
</feature>
<feature type="compositionally biased region" description="Pro residues" evidence="5">
    <location>
        <begin position="1504"/>
        <end position="1514"/>
    </location>
</feature>
<evidence type="ECO:0000256" key="4">
    <source>
        <dbReference type="PROSITE-ProRule" id="PRU00134"/>
    </source>
</evidence>
<feature type="region of interest" description="Disordered" evidence="5">
    <location>
        <begin position="1"/>
        <end position="36"/>
    </location>
</feature>
<evidence type="ECO:0000313" key="8">
    <source>
        <dbReference type="Proteomes" id="UP000789595"/>
    </source>
</evidence>
<feature type="compositionally biased region" description="Basic and acidic residues" evidence="5">
    <location>
        <begin position="1173"/>
        <end position="1190"/>
    </location>
</feature>
<feature type="compositionally biased region" description="Low complexity" evidence="5">
    <location>
        <begin position="916"/>
        <end position="928"/>
    </location>
</feature>
<dbReference type="SMART" id="SM00456">
    <property type="entry name" value="WW"/>
    <property type="match status" value="3"/>
</dbReference>
<dbReference type="InterPro" id="IPR002893">
    <property type="entry name" value="Znf_MYND"/>
</dbReference>
<dbReference type="InterPro" id="IPR001202">
    <property type="entry name" value="WW_dom"/>
</dbReference>
<feature type="region of interest" description="Disordered" evidence="5">
    <location>
        <begin position="848"/>
        <end position="883"/>
    </location>
</feature>
<feature type="compositionally biased region" description="Low complexity" evidence="5">
    <location>
        <begin position="855"/>
        <end position="872"/>
    </location>
</feature>
<feature type="compositionally biased region" description="Basic and acidic residues" evidence="5">
    <location>
        <begin position="623"/>
        <end position="633"/>
    </location>
</feature>
<organism evidence="7 8">
    <name type="scientific">Pelagomonas calceolata</name>
    <dbReference type="NCBI Taxonomy" id="35677"/>
    <lineage>
        <taxon>Eukaryota</taxon>
        <taxon>Sar</taxon>
        <taxon>Stramenopiles</taxon>
        <taxon>Ochrophyta</taxon>
        <taxon>Pelagophyceae</taxon>
        <taxon>Pelagomonadales</taxon>
        <taxon>Pelagomonadaceae</taxon>
        <taxon>Pelagomonas</taxon>
    </lineage>
</organism>
<feature type="region of interest" description="Disordered" evidence="5">
    <location>
        <begin position="602"/>
        <end position="647"/>
    </location>
</feature>
<name>A0A8J2SEQ5_9STRA</name>
<feature type="region of interest" description="Disordered" evidence="5">
    <location>
        <begin position="1166"/>
        <end position="1190"/>
    </location>
</feature>
<proteinExistence type="predicted"/>
<keyword evidence="3" id="KW-0862">Zinc</keyword>
<evidence type="ECO:0000256" key="2">
    <source>
        <dbReference type="ARBA" id="ARBA00022771"/>
    </source>
</evidence>
<feature type="region of interest" description="Disordered" evidence="5">
    <location>
        <begin position="1043"/>
        <end position="1062"/>
    </location>
</feature>
<sequence>MRSPRREAASARKKRHQELAAERRQHKERAAEARKATAGGGAGALVARFQSTVAAFHLGDGGHLDAAARAIFTAADSSAAAARALSEARAPEALAAALATKPAATGQLGLACGAVSRRLPTVVAIRAVAENENAATSAHWLNACARALAVHSAEDGVCGSTMARAIASAARQNLDEPHLVLPSLHVLDRLYNGVGERRPSINCGRRASLLQLGMNGTGPARLRTTDDRLMFQIAAALDRLDDDDVATHAFASLVAAVTRHVPRTAADEAQLKLIRALAATPNDDDENDLLASVPSTEIVRLAKSGRRAACDTLAYLLQNGGARTAAVRRALRRAGDDSPERWLRAAASQVGRSARSCLRVAGALVAMKGSASLTTSQANRRTGDVEECLQAAQLTLQTASSLMASPQNVAAALNVFASAADSACRAARDRALALARAFENEYENDRAPGALGEKAAALALATLSAPEAAADALEAALGLGGGDAQACYEALRPRKAAEAIATVVDNAAAILDQRRIQSDDGAPQLDFADEGAHAAAAQVHAWCRLAAALHSHEARARPADPLLREALRPAVCAARASLSAATQLDLDALDRAVAFVAAATGVDDDSSSDGVVDSATGRGGSGRAEDFRPEGSERAPASNSAREEEEAYAAAAYDEDRNGQTDTMALRRSLEGSQVALRRLAADLGSTNTTVAPAPPPPPPQDALRRARAPDIIAVDDAVPAARDDVAFDVAPADPRSPRPDRSPAFAASIKRPAFFADSDEAAFRPGGPVQHTPPRSPVQREVFADDYDEAEEAVETDDGQTADDEEDDDVCAACGQPPTMRCPCLTASYCSRECQRAHWRTHKRACPLRRSRASSRTASEVSVAAEPVVAAQSTQIGDRRSAVEGEAYAASTAATYDGSTASGADADTDEWSRSRAYSAASAPSTAAVYDGSAASGAGEDTDEGSREGPARSRESPTRDDVTAARLAAARQAQAPAPADGSSTPRAESPQEKFVRVWSAADEAAAAEVFDLTTPHEARDFDAAVDDGIEDVRRDLRGSIRLAPSTPVDDAAGSPAASRAAGDRIREAFESRSREAPVRTSAEEGQSREAAVRVREAYTARSRDEPVLMDAGDREEPALTDAALDALLPAEGFATLAPPSPRRSSPRFADEFPMVADATAAVSSFLFGGTPPREGRADLRHDERRADEAAPARVEDADEWSQAVDDAGVPYFVSATGETARAAPAAWLRAAREEPGEGAQIRSRGNWVEALDTSSGRVYYANGAGAVQWTRPTVFDDDDDEDEDAPQWVSAARRSDEFDDGDGDARRRASRRSSTELDYRGPARSTPSAAARLFPGAGASSPPSATRDVGVGGASASVQSVGSGAAVVVQSVGSGNASAAVHSVGSGGASASVQSVGSGGASASVQSVGSGVASAAVQSVGSGVAAATTASVGTVASPAVRDQSSGGLASAQTASVGVGRAAPAVASVGVGRRAFAEVSSGSDDDDAAAAPAPPQRATAATSTGPPPPRTPPPARATASAGNSTPRAWGRADAWVGDDSGDDDGLEALLQGHEAGRGTVPPPRVDDEPATDPPSRSSFAAATDDDQEDISVHAWRSVSSGSSRPSAGSPRAPVREIASKKSPDHRRGSADLQARLSKLPGSPTSPDRKQGSADLQARLRKLPGSPAGRPAHKRGSANLQARLRKLQAAAHKVGARPAAARSPTRPSPRAVEEADAAYVSPRFLRRGDGRRCADAAVLGQELRRQDQRNKTVLRRRTSIFTAALELKKLRAQGGALHYRVWDPQSGVDTSWPKKYTGPFDYVPGSGSKPHAKPAPTFRWRQRADDEGLPYYVDSKTGDTVRAAPEAWVAFTRERGDDLPTGVVRRVGSICEYLDEKSGRVYYHDSATSSTAWARPAAFADEEDRAHAVAPRSPNRLGGLRNALRRRADVLAIMERLKGASVKLVPPEKRNLVEMIDAPPDFAEALSGVQAAVEADDASGVLAAVQRLVVAYDNLAGRVDDAAARALHALVEPVLGLVRRGV</sequence>
<dbReference type="OrthoDB" id="5952526at2759"/>
<evidence type="ECO:0000259" key="6">
    <source>
        <dbReference type="PROSITE" id="PS50865"/>
    </source>
</evidence>